<feature type="region of interest" description="Disordered" evidence="1">
    <location>
        <begin position="1"/>
        <end position="26"/>
    </location>
</feature>
<gene>
    <name evidence="2" type="ORF">PGLA2088_LOCUS13009</name>
</gene>
<dbReference type="Proteomes" id="UP000626109">
    <property type="component" value="Unassembled WGS sequence"/>
</dbReference>
<organism evidence="2 3">
    <name type="scientific">Polarella glacialis</name>
    <name type="common">Dinoflagellate</name>
    <dbReference type="NCBI Taxonomy" id="89957"/>
    <lineage>
        <taxon>Eukaryota</taxon>
        <taxon>Sar</taxon>
        <taxon>Alveolata</taxon>
        <taxon>Dinophyceae</taxon>
        <taxon>Suessiales</taxon>
        <taxon>Suessiaceae</taxon>
        <taxon>Polarella</taxon>
    </lineage>
</organism>
<dbReference type="EMBL" id="CAJNNW010015469">
    <property type="protein sequence ID" value="CAE8657748.1"/>
    <property type="molecule type" value="Genomic_DNA"/>
</dbReference>
<sequence>MDRPVGSETYKVKSTTTNPKRWKDTERQNCVLQKSALARKRQIYITFTRTGLRSGAETILRNLNLGQQSGDDPSQKPSGRQSRDDPTQKVAETAKRRRPSAKNAEFKIPQADITSAPIYTYRSWSQHQR</sequence>
<protein>
    <submittedName>
        <fullName evidence="2">Uncharacterized protein</fullName>
    </submittedName>
</protein>
<feature type="region of interest" description="Disordered" evidence="1">
    <location>
        <begin position="63"/>
        <end position="109"/>
    </location>
</feature>
<dbReference type="AlphaFoldDB" id="A0A813IUJ5"/>
<evidence type="ECO:0000313" key="3">
    <source>
        <dbReference type="Proteomes" id="UP000626109"/>
    </source>
</evidence>
<evidence type="ECO:0000256" key="1">
    <source>
        <dbReference type="SAM" id="MobiDB-lite"/>
    </source>
</evidence>
<feature type="compositionally biased region" description="Polar residues" evidence="1">
    <location>
        <begin position="64"/>
        <end position="80"/>
    </location>
</feature>
<proteinExistence type="predicted"/>
<comment type="caution">
    <text evidence="2">The sequence shown here is derived from an EMBL/GenBank/DDBJ whole genome shotgun (WGS) entry which is preliminary data.</text>
</comment>
<evidence type="ECO:0000313" key="2">
    <source>
        <dbReference type="EMBL" id="CAE8657748.1"/>
    </source>
</evidence>
<reference evidence="2" key="1">
    <citation type="submission" date="2021-02" db="EMBL/GenBank/DDBJ databases">
        <authorList>
            <person name="Dougan E. K."/>
            <person name="Rhodes N."/>
            <person name="Thang M."/>
            <person name="Chan C."/>
        </authorList>
    </citation>
    <scope>NUCLEOTIDE SEQUENCE</scope>
</reference>
<name>A0A813IUJ5_POLGL</name>
<accession>A0A813IUJ5</accession>